<reference evidence="1" key="1">
    <citation type="journal article" date="2021" name="New Phytol.">
        <title>Evolutionary innovations through gain and loss of genes in the ectomycorrhizal Boletales.</title>
        <authorList>
            <person name="Wu G."/>
            <person name="Miyauchi S."/>
            <person name="Morin E."/>
            <person name="Kuo A."/>
            <person name="Drula E."/>
            <person name="Varga T."/>
            <person name="Kohler A."/>
            <person name="Feng B."/>
            <person name="Cao Y."/>
            <person name="Lipzen A."/>
            <person name="Daum C."/>
            <person name="Hundley H."/>
            <person name="Pangilinan J."/>
            <person name="Johnson J."/>
            <person name="Barry K."/>
            <person name="LaButti K."/>
            <person name="Ng V."/>
            <person name="Ahrendt S."/>
            <person name="Min B."/>
            <person name="Choi I.G."/>
            <person name="Park H."/>
            <person name="Plett J.M."/>
            <person name="Magnuson J."/>
            <person name="Spatafora J.W."/>
            <person name="Nagy L.G."/>
            <person name="Henrissat B."/>
            <person name="Grigoriev I.V."/>
            <person name="Yang Z.L."/>
            <person name="Xu J."/>
            <person name="Martin F.M."/>
        </authorList>
    </citation>
    <scope>NUCLEOTIDE SEQUENCE</scope>
    <source>
        <strain evidence="1">ATCC 28755</strain>
    </source>
</reference>
<keyword evidence="2" id="KW-1185">Reference proteome</keyword>
<accession>A0ACB7ZVG9</accession>
<name>A0ACB7ZVG9_9AGAM</name>
<dbReference type="Proteomes" id="UP000790377">
    <property type="component" value="Unassembled WGS sequence"/>
</dbReference>
<sequence>MSNVHDPTAVYANRRIDGLYDTIVDQALALPDHTALAVADYNTDFVRSVNPHTNNFSYVGANTGREAEMILFGQITPAVLGTKFSARGDFYAANGDENALIDDKTRVKFAFNLCQPFSAPKQMGILFDNQIATLNEIMDADADELKDQGKSTLIKRCTSSSVNPTDPASFHDLINIKTGPIYIVPKDSKPSPAKKSKITKRSIDSALPSDEVNETVAIQNELSMSNEPSSPSSEPHTITTNDLYDPTILYDYGGHPFAHVNSKLRQLDMRNKDNNLVRPEEWYSTFRPGALIMARVRPISI</sequence>
<proteinExistence type="predicted"/>
<organism evidence="1 2">
    <name type="scientific">Hygrophoropsis aurantiaca</name>
    <dbReference type="NCBI Taxonomy" id="72124"/>
    <lineage>
        <taxon>Eukaryota</taxon>
        <taxon>Fungi</taxon>
        <taxon>Dikarya</taxon>
        <taxon>Basidiomycota</taxon>
        <taxon>Agaricomycotina</taxon>
        <taxon>Agaricomycetes</taxon>
        <taxon>Agaricomycetidae</taxon>
        <taxon>Boletales</taxon>
        <taxon>Coniophorineae</taxon>
        <taxon>Hygrophoropsidaceae</taxon>
        <taxon>Hygrophoropsis</taxon>
    </lineage>
</organism>
<dbReference type="EMBL" id="MU268284">
    <property type="protein sequence ID" value="KAH7905055.1"/>
    <property type="molecule type" value="Genomic_DNA"/>
</dbReference>
<comment type="caution">
    <text evidence="1">The sequence shown here is derived from an EMBL/GenBank/DDBJ whole genome shotgun (WGS) entry which is preliminary data.</text>
</comment>
<evidence type="ECO:0000313" key="1">
    <source>
        <dbReference type="EMBL" id="KAH7905055.1"/>
    </source>
</evidence>
<protein>
    <submittedName>
        <fullName evidence="1">Uncharacterized protein</fullName>
    </submittedName>
</protein>
<gene>
    <name evidence="1" type="ORF">BJ138DRAFT_1118825</name>
</gene>
<evidence type="ECO:0000313" key="2">
    <source>
        <dbReference type="Proteomes" id="UP000790377"/>
    </source>
</evidence>